<dbReference type="InterPro" id="IPR050238">
    <property type="entry name" value="DNA_Rep/Repair_Clamp_Loader"/>
</dbReference>
<dbReference type="OrthoDB" id="9810148at2"/>
<gene>
    <name evidence="1" type="primary">dnaX_2</name>
    <name evidence="1" type="ORF">NCTC10815_02168</name>
</gene>
<dbReference type="SUPFAM" id="SSF52540">
    <property type="entry name" value="P-loop containing nucleoside triphosphate hydrolases"/>
    <property type="match status" value="1"/>
</dbReference>
<protein>
    <submittedName>
        <fullName evidence="1">DNA polymerase III subunit tau</fullName>
        <ecNumber evidence="1">2.7.7.7</ecNumber>
    </submittedName>
</protein>
<dbReference type="PANTHER" id="PTHR11669:SF8">
    <property type="entry name" value="DNA POLYMERASE III SUBUNIT DELTA"/>
    <property type="match status" value="1"/>
</dbReference>
<sequence length="330" mass="37396">MGRQTEWMDKQPIAMKLFSQSIQENRLSHGYLLEGPSGTGKKEIALWLSQAIFCLQPKPEELACGECENCIRIKSGNHPDIHTIVPDGASIKIEQVRQLKQELSRRGMESNQKIVIIEQADKMTVQSANSLLKFIEEPDGGMLLLFLTDRPQQILPTIASRLQPVSFKALKHQDLVAQMTASGIPQQKARIYASLTGSTEQAQEWEAEDWFAEARNVVVKLYEGIHHQGVSPLILIQETWMTTFKDKEKTALGLELLILLYRDRLHLALQEDYEPVCIAQIDMLKKDALQHSLSETSTDIQLILTQKSKLDSNMNVQLLMEQLVLELQGR</sequence>
<dbReference type="Gene3D" id="3.40.50.300">
    <property type="entry name" value="P-loop containing nucleotide triphosphate hydrolases"/>
    <property type="match status" value="1"/>
</dbReference>
<dbReference type="GO" id="GO:0003887">
    <property type="term" value="F:DNA-directed DNA polymerase activity"/>
    <property type="evidence" value="ECO:0007669"/>
    <property type="project" value="UniProtKB-EC"/>
</dbReference>
<accession>A0A378MGB8</accession>
<evidence type="ECO:0000313" key="1">
    <source>
        <dbReference type="EMBL" id="STY44814.1"/>
    </source>
</evidence>
<dbReference type="NCBIfam" id="TIGR00678">
    <property type="entry name" value="holB"/>
    <property type="match status" value="1"/>
</dbReference>
<dbReference type="EC" id="2.7.7.7" evidence="1"/>
<dbReference type="InterPro" id="IPR027417">
    <property type="entry name" value="P-loop_NTPase"/>
</dbReference>
<evidence type="ECO:0000313" key="2">
    <source>
        <dbReference type="Proteomes" id="UP000254879"/>
    </source>
</evidence>
<dbReference type="Pfam" id="PF13177">
    <property type="entry name" value="DNA_pol3_delta2"/>
    <property type="match status" value="1"/>
</dbReference>
<dbReference type="InterPro" id="IPR004622">
    <property type="entry name" value="DNA_pol_HolB"/>
</dbReference>
<proteinExistence type="predicted"/>
<organism evidence="1 2">
    <name type="scientific">Listeria grayi</name>
    <name type="common">Listeria murrayi</name>
    <dbReference type="NCBI Taxonomy" id="1641"/>
    <lineage>
        <taxon>Bacteria</taxon>
        <taxon>Bacillati</taxon>
        <taxon>Bacillota</taxon>
        <taxon>Bacilli</taxon>
        <taxon>Bacillales</taxon>
        <taxon>Listeriaceae</taxon>
        <taxon>Listeria</taxon>
    </lineage>
</organism>
<dbReference type="Proteomes" id="UP000254879">
    <property type="component" value="Unassembled WGS sequence"/>
</dbReference>
<dbReference type="AlphaFoldDB" id="A0A378MGB8"/>
<name>A0A378MGB8_LISGR</name>
<dbReference type="GO" id="GO:0006261">
    <property type="term" value="P:DNA-templated DNA replication"/>
    <property type="evidence" value="ECO:0007669"/>
    <property type="project" value="TreeGrafter"/>
</dbReference>
<dbReference type="FunFam" id="3.40.50.300:FF:001255">
    <property type="entry name" value="DNA polymerase III subunit delta"/>
    <property type="match status" value="1"/>
</dbReference>
<keyword evidence="1" id="KW-0548">Nucleotidyltransferase</keyword>
<dbReference type="GO" id="GO:0008408">
    <property type="term" value="F:3'-5' exonuclease activity"/>
    <property type="evidence" value="ECO:0007669"/>
    <property type="project" value="InterPro"/>
</dbReference>
<keyword evidence="1" id="KW-0808">Transferase</keyword>
<reference evidence="1 2" key="1">
    <citation type="submission" date="2018-06" db="EMBL/GenBank/DDBJ databases">
        <authorList>
            <consortium name="Pathogen Informatics"/>
            <person name="Doyle S."/>
        </authorList>
    </citation>
    <scope>NUCLEOTIDE SEQUENCE [LARGE SCALE GENOMIC DNA]</scope>
    <source>
        <strain evidence="2">NCTC 10815</strain>
    </source>
</reference>
<dbReference type="EMBL" id="UGPG01000001">
    <property type="protein sequence ID" value="STY44814.1"/>
    <property type="molecule type" value="Genomic_DNA"/>
</dbReference>
<dbReference type="NCBIfam" id="NF005972">
    <property type="entry name" value="PRK08058.1"/>
    <property type="match status" value="1"/>
</dbReference>
<dbReference type="PANTHER" id="PTHR11669">
    <property type="entry name" value="REPLICATION FACTOR C / DNA POLYMERASE III GAMMA-TAU SUBUNIT"/>
    <property type="match status" value="1"/>
</dbReference>